<dbReference type="Proteomes" id="UP000050349">
    <property type="component" value="Unassembled WGS sequence"/>
</dbReference>
<dbReference type="EMBL" id="LJXB01000034">
    <property type="protein sequence ID" value="KPU62109.1"/>
    <property type="molecule type" value="Genomic_DNA"/>
</dbReference>
<dbReference type="AlphaFoldDB" id="A0A0P8X7G3"/>
<comment type="caution">
    <text evidence="2">The sequence shown here is derived from an EMBL/GenBank/DDBJ whole genome shotgun (WGS) entry which is preliminary data.</text>
</comment>
<evidence type="ECO:0000313" key="3">
    <source>
        <dbReference type="Proteomes" id="UP000050349"/>
    </source>
</evidence>
<feature type="region of interest" description="Disordered" evidence="1">
    <location>
        <begin position="49"/>
        <end position="68"/>
    </location>
</feature>
<protein>
    <submittedName>
        <fullName evidence="2">Uncharacterized protein</fullName>
    </submittedName>
</protein>
<name>A0A0P8X7G3_PSEFL</name>
<evidence type="ECO:0000256" key="1">
    <source>
        <dbReference type="SAM" id="MobiDB-lite"/>
    </source>
</evidence>
<gene>
    <name evidence="2" type="ORF">AN403_6233</name>
</gene>
<feature type="compositionally biased region" description="Polar residues" evidence="1">
    <location>
        <begin position="56"/>
        <end position="68"/>
    </location>
</feature>
<sequence length="68" mass="7357">MTSQYTTPSRFSVALKMSSFACGVLENEVTVPPLVVVVLAMSFSQECHPEQKTAVGRQQPQADSSSTH</sequence>
<accession>A0A0P8X7G3</accession>
<reference evidence="2 3" key="1">
    <citation type="submission" date="2015-09" db="EMBL/GenBank/DDBJ databases">
        <authorList>
            <person name="Jackson K.R."/>
            <person name="Lunt B.L."/>
            <person name="Fisher J.N.B."/>
            <person name="Gardner A.V."/>
            <person name="Bailey M.E."/>
            <person name="Deus L.M."/>
            <person name="Earl A.S."/>
            <person name="Gibby P.D."/>
            <person name="Hartmann K.A."/>
            <person name="Liu J.E."/>
            <person name="Manci A.M."/>
            <person name="Nielsen D.A."/>
            <person name="Solomon M.B."/>
            <person name="Breakwell D.P."/>
            <person name="Burnett S.H."/>
            <person name="Grose J.H."/>
        </authorList>
    </citation>
    <scope>NUCLEOTIDE SEQUENCE [LARGE SCALE GENOMIC DNA]</scope>
    <source>
        <strain evidence="2 3">S613</strain>
    </source>
</reference>
<evidence type="ECO:0000313" key="2">
    <source>
        <dbReference type="EMBL" id="KPU62109.1"/>
    </source>
</evidence>
<proteinExistence type="predicted"/>
<organism evidence="2 3">
    <name type="scientific">Pseudomonas fluorescens</name>
    <dbReference type="NCBI Taxonomy" id="294"/>
    <lineage>
        <taxon>Bacteria</taxon>
        <taxon>Pseudomonadati</taxon>
        <taxon>Pseudomonadota</taxon>
        <taxon>Gammaproteobacteria</taxon>
        <taxon>Pseudomonadales</taxon>
        <taxon>Pseudomonadaceae</taxon>
        <taxon>Pseudomonas</taxon>
    </lineage>
</organism>